<dbReference type="AlphaFoldDB" id="A0A6V8KIG9"/>
<keyword evidence="1" id="KW-0547">Nucleotide-binding</keyword>
<organism evidence="5 6">
    <name type="scientific">Phytohabitans houttuyneae</name>
    <dbReference type="NCBI Taxonomy" id="1076126"/>
    <lineage>
        <taxon>Bacteria</taxon>
        <taxon>Bacillati</taxon>
        <taxon>Actinomycetota</taxon>
        <taxon>Actinomycetes</taxon>
        <taxon>Micromonosporales</taxon>
        <taxon>Micromonosporaceae</taxon>
    </lineage>
</organism>
<dbReference type="Proteomes" id="UP000482800">
    <property type="component" value="Unassembled WGS sequence"/>
</dbReference>
<comment type="caution">
    <text evidence="5">The sequence shown here is derived from an EMBL/GenBank/DDBJ whole genome shotgun (WGS) entry which is preliminary data.</text>
</comment>
<dbReference type="PANTHER" id="PTHR13710:SF154">
    <property type="entry name" value="RECQ HELICASE, PUTATIVE (AFU_ORTHOLOGUE AFUA_6G14720)-RELATED"/>
    <property type="match status" value="1"/>
</dbReference>
<dbReference type="SMART" id="SM00487">
    <property type="entry name" value="DEXDc"/>
    <property type="match status" value="1"/>
</dbReference>
<dbReference type="InterPro" id="IPR001650">
    <property type="entry name" value="Helicase_C-like"/>
</dbReference>
<dbReference type="GO" id="GO:0043138">
    <property type="term" value="F:3'-5' DNA helicase activity"/>
    <property type="evidence" value="ECO:0007669"/>
    <property type="project" value="TreeGrafter"/>
</dbReference>
<dbReference type="Pfam" id="PF00271">
    <property type="entry name" value="Helicase_C"/>
    <property type="match status" value="1"/>
</dbReference>
<dbReference type="PANTHER" id="PTHR13710">
    <property type="entry name" value="DNA HELICASE RECQ FAMILY MEMBER"/>
    <property type="match status" value="1"/>
</dbReference>
<dbReference type="GO" id="GO:0009378">
    <property type="term" value="F:four-way junction helicase activity"/>
    <property type="evidence" value="ECO:0007669"/>
    <property type="project" value="TreeGrafter"/>
</dbReference>
<dbReference type="PROSITE" id="PS51194">
    <property type="entry name" value="HELICASE_CTER"/>
    <property type="match status" value="1"/>
</dbReference>
<dbReference type="GO" id="GO:0005694">
    <property type="term" value="C:chromosome"/>
    <property type="evidence" value="ECO:0007669"/>
    <property type="project" value="TreeGrafter"/>
</dbReference>
<dbReference type="GO" id="GO:0005737">
    <property type="term" value="C:cytoplasm"/>
    <property type="evidence" value="ECO:0007669"/>
    <property type="project" value="TreeGrafter"/>
</dbReference>
<name>A0A6V8KIG9_9ACTN</name>
<evidence type="ECO:0000313" key="6">
    <source>
        <dbReference type="Proteomes" id="UP000482800"/>
    </source>
</evidence>
<proteinExistence type="predicted"/>
<evidence type="ECO:0000256" key="2">
    <source>
        <dbReference type="ARBA" id="ARBA00022840"/>
    </source>
</evidence>
<dbReference type="SUPFAM" id="SSF52540">
    <property type="entry name" value="P-loop containing nucleoside triphosphate hydrolases"/>
    <property type="match status" value="1"/>
</dbReference>
<evidence type="ECO:0008006" key="7">
    <source>
        <dbReference type="Google" id="ProtNLM"/>
    </source>
</evidence>
<dbReference type="SMART" id="SM00490">
    <property type="entry name" value="HELICc"/>
    <property type="match status" value="1"/>
</dbReference>
<evidence type="ECO:0000256" key="1">
    <source>
        <dbReference type="ARBA" id="ARBA00022741"/>
    </source>
</evidence>
<reference evidence="5 6" key="1">
    <citation type="submission" date="2020-03" db="EMBL/GenBank/DDBJ databases">
        <title>Whole genome shotgun sequence of Phytohabitans houttuyneae NBRC 108639.</title>
        <authorList>
            <person name="Komaki H."/>
            <person name="Tamura T."/>
        </authorList>
    </citation>
    <scope>NUCLEOTIDE SEQUENCE [LARGE SCALE GENOMIC DNA]</scope>
    <source>
        <strain evidence="5 6">NBRC 108639</strain>
    </source>
</reference>
<sequence>MSDAWADAQALWSLWPDADAANSTDGTVIRLRDALSGLASGETGWRDAATLTRQILLEQQARRHGIWPLEVPTGPPLPSREQWEQAGCQALTTPSGLSLTAQAWHPRTPSAEVNRAVDQEMTEVYAGQAATPPSHPADPFWTRTLGPRYQHYTSVGQREAARSIVTASPGSCLIVCLPTGQGKTELAWVAALPATRQRGVAVIVVPTVVLAMDMERRLRGLLAERSEQASPSGHYAYTGGLADDVKQAIRRDIRQGRQRVVIAAPEALLGGLNSALETAARQGHLTHLIIDEAHLVEQWGNEFRPEFQAIAGQRRTWITLAPPGRAPVTLAMSATLTRQQIHTLQHLFGTAGESELVWAAQTRREPSYFIDEYETEAARNAAVLQAVSALPRPMILYTTRRRDAQAWAQRLRDAGFRRLVVVTGDLDDTARRDAVMGWRGEDADGRLARTRYDIVVGTSAFGLGLDMANVRTVIHACVPETLDRYYQEVGRGGRDRRPAIAYLASAPTDYPLATRINREVVISADKGWDRWGSMRRSANNLGHGTYDINLDTLPTYIPEESGHNRQWNVRTLNLMVQARLIALETPQPPTRQPEEPEEQWQRRLDEYHERSDDRVIAHVHDGRTNDHAFWHQTFETQRRLVTTEQTAALAYLRRVIKGDQCVGEILADYYRLSWRGGTLLTTINCRGCPACRRRMPSRNAGGNYRSASEPLPGMACWPNQPDPLKHLRGSSSWMSLWWRDAAIREDLLPQLLTQLARRGMSVIVGPGASTELTVEVQRGAWPMPVIVDSDVSLVDGYGGPLIWVSDGRPSLPQEVQARLSARAPTYLVHPRELPDPERPHLRLCQTCDVSLPITTVIGAL</sequence>
<dbReference type="RefSeq" id="WP_173069826.1">
    <property type="nucleotide sequence ID" value="NZ_BAABGO010000063.1"/>
</dbReference>
<feature type="domain" description="Helicase ATP-binding" evidence="3">
    <location>
        <begin position="164"/>
        <end position="354"/>
    </location>
</feature>
<reference evidence="5 6" key="2">
    <citation type="submission" date="2020-03" db="EMBL/GenBank/DDBJ databases">
        <authorList>
            <person name="Ichikawa N."/>
            <person name="Kimura A."/>
            <person name="Kitahashi Y."/>
            <person name="Uohara A."/>
        </authorList>
    </citation>
    <scope>NUCLEOTIDE SEQUENCE [LARGE SCALE GENOMIC DNA]</scope>
    <source>
        <strain evidence="5 6">NBRC 108639</strain>
    </source>
</reference>
<protein>
    <recommendedName>
        <fullName evidence="7">ATP-dependent DNA helicase RecQ</fullName>
    </recommendedName>
</protein>
<dbReference type="InterPro" id="IPR014001">
    <property type="entry name" value="Helicase_ATP-bd"/>
</dbReference>
<dbReference type="InterPro" id="IPR011545">
    <property type="entry name" value="DEAD/DEAH_box_helicase_dom"/>
</dbReference>
<dbReference type="InterPro" id="IPR027417">
    <property type="entry name" value="P-loop_NTPase"/>
</dbReference>
<feature type="domain" description="Helicase C-terminal" evidence="4">
    <location>
        <begin position="382"/>
        <end position="542"/>
    </location>
</feature>
<evidence type="ECO:0000259" key="3">
    <source>
        <dbReference type="PROSITE" id="PS51192"/>
    </source>
</evidence>
<gene>
    <name evidence="5" type="ORF">Phou_091830</name>
</gene>
<dbReference type="PROSITE" id="PS51192">
    <property type="entry name" value="HELICASE_ATP_BIND_1"/>
    <property type="match status" value="1"/>
</dbReference>
<keyword evidence="6" id="KW-1185">Reference proteome</keyword>
<dbReference type="Pfam" id="PF00270">
    <property type="entry name" value="DEAD"/>
    <property type="match status" value="1"/>
</dbReference>
<dbReference type="Gene3D" id="3.40.50.300">
    <property type="entry name" value="P-loop containing nucleotide triphosphate hydrolases"/>
    <property type="match status" value="2"/>
</dbReference>
<dbReference type="EMBL" id="BLPF01000004">
    <property type="protein sequence ID" value="GFJ85003.1"/>
    <property type="molecule type" value="Genomic_DNA"/>
</dbReference>
<keyword evidence="2" id="KW-0067">ATP-binding</keyword>
<accession>A0A6V8KIG9</accession>
<dbReference type="GO" id="GO:0000724">
    <property type="term" value="P:double-strand break repair via homologous recombination"/>
    <property type="evidence" value="ECO:0007669"/>
    <property type="project" value="TreeGrafter"/>
</dbReference>
<evidence type="ECO:0000313" key="5">
    <source>
        <dbReference type="EMBL" id="GFJ85003.1"/>
    </source>
</evidence>
<dbReference type="NCBIfam" id="NF041063">
    <property type="entry name" value="DpdF"/>
    <property type="match status" value="1"/>
</dbReference>
<evidence type="ECO:0000259" key="4">
    <source>
        <dbReference type="PROSITE" id="PS51194"/>
    </source>
</evidence>
<dbReference type="GO" id="GO:0005524">
    <property type="term" value="F:ATP binding"/>
    <property type="evidence" value="ECO:0007669"/>
    <property type="project" value="UniProtKB-KW"/>
</dbReference>
<dbReference type="GO" id="GO:0003676">
    <property type="term" value="F:nucleic acid binding"/>
    <property type="evidence" value="ECO:0007669"/>
    <property type="project" value="InterPro"/>
</dbReference>